<dbReference type="Pfam" id="PF13365">
    <property type="entry name" value="Trypsin_2"/>
    <property type="match status" value="1"/>
</dbReference>
<keyword evidence="11" id="KW-1185">Reference proteome</keyword>
<dbReference type="SUPFAM" id="SSF48452">
    <property type="entry name" value="TPR-like"/>
    <property type="match status" value="1"/>
</dbReference>
<feature type="repeat" description="TPR" evidence="8">
    <location>
        <begin position="379"/>
        <end position="412"/>
    </location>
</feature>
<dbReference type="InterPro" id="IPR019734">
    <property type="entry name" value="TPR_rpt"/>
</dbReference>
<evidence type="ECO:0000256" key="2">
    <source>
        <dbReference type="ARBA" id="ARBA00022670"/>
    </source>
</evidence>
<keyword evidence="6 8" id="KW-0802">TPR repeat</keyword>
<dbReference type="SMART" id="SM00028">
    <property type="entry name" value="TPR"/>
    <property type="match status" value="8"/>
</dbReference>
<keyword evidence="7 9" id="KW-0720">Serine protease</keyword>
<evidence type="ECO:0000256" key="3">
    <source>
        <dbReference type="ARBA" id="ARBA00022729"/>
    </source>
</evidence>
<dbReference type="PANTHER" id="PTHR44858">
    <property type="entry name" value="TETRATRICOPEPTIDE REPEAT PROTEIN 6"/>
    <property type="match status" value="1"/>
</dbReference>
<dbReference type="EC" id="3.4.21.-" evidence="9"/>
<dbReference type="EMBL" id="JAALHA020000007">
    <property type="protein sequence ID" value="MDR9896184.1"/>
    <property type="molecule type" value="Genomic_DNA"/>
</dbReference>
<comment type="similarity">
    <text evidence="1 9">Belongs to the peptidase S1B family.</text>
</comment>
<evidence type="ECO:0000256" key="9">
    <source>
        <dbReference type="RuleBase" id="RU004296"/>
    </source>
</evidence>
<dbReference type="InterPro" id="IPR043504">
    <property type="entry name" value="Peptidase_S1_PA_chymotrypsin"/>
</dbReference>
<evidence type="ECO:0000256" key="1">
    <source>
        <dbReference type="ARBA" id="ARBA00008764"/>
    </source>
</evidence>
<evidence type="ECO:0000256" key="5">
    <source>
        <dbReference type="ARBA" id="ARBA00022801"/>
    </source>
</evidence>
<protein>
    <recommendedName>
        <fullName evidence="9">Serine protease</fullName>
        <ecNumber evidence="9">3.4.21.-</ecNumber>
    </recommendedName>
</protein>
<feature type="repeat" description="TPR" evidence="8">
    <location>
        <begin position="311"/>
        <end position="344"/>
    </location>
</feature>
<evidence type="ECO:0000256" key="4">
    <source>
        <dbReference type="ARBA" id="ARBA00022737"/>
    </source>
</evidence>
<dbReference type="PANTHER" id="PTHR44858:SF1">
    <property type="entry name" value="UDP-N-ACETYLGLUCOSAMINE--PEPTIDE N-ACETYLGLUCOSAMINYLTRANSFERASE SPINDLY-RELATED"/>
    <property type="match status" value="1"/>
</dbReference>
<dbReference type="GO" id="GO:0009279">
    <property type="term" value="C:cell outer membrane"/>
    <property type="evidence" value="ECO:0007669"/>
    <property type="project" value="TreeGrafter"/>
</dbReference>
<dbReference type="InterPro" id="IPR050498">
    <property type="entry name" value="Ycf3"/>
</dbReference>
<keyword evidence="4" id="KW-0677">Repeat</keyword>
<evidence type="ECO:0000256" key="6">
    <source>
        <dbReference type="ARBA" id="ARBA00022803"/>
    </source>
</evidence>
<dbReference type="Gene3D" id="2.40.10.10">
    <property type="entry name" value="Trypsin-like serine proteases"/>
    <property type="match status" value="2"/>
</dbReference>
<dbReference type="SUPFAM" id="SSF50494">
    <property type="entry name" value="Trypsin-like serine proteases"/>
    <property type="match status" value="1"/>
</dbReference>
<dbReference type="Gene3D" id="1.25.40.10">
    <property type="entry name" value="Tetratricopeptide repeat domain"/>
    <property type="match status" value="3"/>
</dbReference>
<dbReference type="Proteomes" id="UP000667802">
    <property type="component" value="Unassembled WGS sequence"/>
</dbReference>
<dbReference type="InterPro" id="IPR009003">
    <property type="entry name" value="Peptidase_S1_PA"/>
</dbReference>
<keyword evidence="3" id="KW-0732">Signal</keyword>
<dbReference type="InterPro" id="IPR008256">
    <property type="entry name" value="Peptidase_S1B"/>
</dbReference>
<dbReference type="GO" id="GO:0008236">
    <property type="term" value="F:serine-type peptidase activity"/>
    <property type="evidence" value="ECO:0007669"/>
    <property type="project" value="UniProtKB-KW"/>
</dbReference>
<keyword evidence="2 9" id="KW-0645">Protease</keyword>
<dbReference type="PRINTS" id="PR00839">
    <property type="entry name" value="V8PROTEASE"/>
</dbReference>
<evidence type="ECO:0000256" key="8">
    <source>
        <dbReference type="PROSITE-ProRule" id="PRU00339"/>
    </source>
</evidence>
<feature type="repeat" description="TPR" evidence="8">
    <location>
        <begin position="277"/>
        <end position="310"/>
    </location>
</feature>
<organism evidence="10 11">
    <name type="scientific">Aetokthonos hydrillicola Thurmond2011</name>
    <dbReference type="NCBI Taxonomy" id="2712845"/>
    <lineage>
        <taxon>Bacteria</taxon>
        <taxon>Bacillati</taxon>
        <taxon>Cyanobacteriota</taxon>
        <taxon>Cyanophyceae</taxon>
        <taxon>Nostocales</taxon>
        <taxon>Hapalosiphonaceae</taxon>
        <taxon>Aetokthonos</taxon>
    </lineage>
</organism>
<keyword evidence="5 9" id="KW-0378">Hydrolase</keyword>
<dbReference type="GO" id="GO:0006508">
    <property type="term" value="P:proteolysis"/>
    <property type="evidence" value="ECO:0007669"/>
    <property type="project" value="UniProtKB-KW"/>
</dbReference>
<feature type="repeat" description="TPR" evidence="8">
    <location>
        <begin position="413"/>
        <end position="446"/>
    </location>
</feature>
<dbReference type="PROSITE" id="PS50005">
    <property type="entry name" value="TPR"/>
    <property type="match status" value="8"/>
</dbReference>
<dbReference type="GO" id="GO:0046813">
    <property type="term" value="P:receptor-mediated virion attachment to host cell"/>
    <property type="evidence" value="ECO:0007669"/>
    <property type="project" value="TreeGrafter"/>
</dbReference>
<feature type="repeat" description="TPR" evidence="8">
    <location>
        <begin position="345"/>
        <end position="378"/>
    </location>
</feature>
<sequence>MNFYSRLAPALIQVSIVLVQTQMAVALSAPEISKIAQEVIVQIESKTPRYGCGVIIKHVDNTYTVLTAGHVVENSDKYEIITPDQKRYPLNYSTVKLLPGVDLAILEFTSKENYTVAKIGNSDTSTEGTKAYVAGYPEPTFAINKSIYTFVPGIINANASKALREGYGLVYSNETKKGMSGAPVFNESGEVIGIHGREDKDPKSDKTGFYLGIPINTFVRMSPKVGVALGVSAPAVVYTDFKADDFLIQGRSKYDKGDFQGAITDYSSAIRLNPKYANAYNNRGLAHAQLGEKQDAINDYNQALQINPNLVLAYYNRGAVRAQLGDKQKAIEDYNQALKLDPNYANAYNNRGLARAELGDKQKALEDYNQALKLDPNLALAYNNRGGVRAELGDKQGAIEDYTQALKLDPQLAVAYNNRAYARSQSGDRQGAIDDYSQALRINPKLAIAYSNRGLTRAQLGDNQKAIDDYNQALQIDPNLAQAYSNRGSAYAELGDKEHAIADLQKASDLFRQQGRTDDYQRTIALIRTLQPLSGQPKVKNYKKESGVRSQKSEYTPLKGTVF</sequence>
<comment type="caution">
    <text evidence="10">The sequence shown here is derived from an EMBL/GenBank/DDBJ whole genome shotgun (WGS) entry which is preliminary data.</text>
</comment>
<evidence type="ECO:0000256" key="7">
    <source>
        <dbReference type="ARBA" id="ARBA00022825"/>
    </source>
</evidence>
<dbReference type="PROSITE" id="PS50293">
    <property type="entry name" value="TPR_REGION"/>
    <property type="match status" value="5"/>
</dbReference>
<dbReference type="InterPro" id="IPR011990">
    <property type="entry name" value="TPR-like_helical_dom_sf"/>
</dbReference>
<accession>A0AAP5I9G0</accession>
<feature type="repeat" description="TPR" evidence="8">
    <location>
        <begin position="243"/>
        <end position="276"/>
    </location>
</feature>
<proteinExistence type="inferred from homology"/>
<dbReference type="Pfam" id="PF13414">
    <property type="entry name" value="TPR_11"/>
    <property type="match status" value="2"/>
</dbReference>
<feature type="repeat" description="TPR" evidence="8">
    <location>
        <begin position="447"/>
        <end position="480"/>
    </location>
</feature>
<dbReference type="Pfam" id="PF00515">
    <property type="entry name" value="TPR_1"/>
    <property type="match status" value="3"/>
</dbReference>
<evidence type="ECO:0000313" key="11">
    <source>
        <dbReference type="Proteomes" id="UP000667802"/>
    </source>
</evidence>
<name>A0AAP5I9G0_9CYAN</name>
<evidence type="ECO:0000313" key="10">
    <source>
        <dbReference type="EMBL" id="MDR9896184.1"/>
    </source>
</evidence>
<feature type="repeat" description="TPR" evidence="8">
    <location>
        <begin position="481"/>
        <end position="514"/>
    </location>
</feature>
<dbReference type="AlphaFoldDB" id="A0AAP5I9G0"/>
<reference evidence="11" key="1">
    <citation type="journal article" date="2021" name="Science">
        <title>Hunting the eagle killer: A cyanobacterial neurotoxin causes vacuolar myelinopathy.</title>
        <authorList>
            <person name="Breinlinger S."/>
            <person name="Phillips T.J."/>
            <person name="Haram B.N."/>
            <person name="Mares J."/>
            <person name="Martinez Yerena J.A."/>
            <person name="Hrouzek P."/>
            <person name="Sobotka R."/>
            <person name="Henderson W.M."/>
            <person name="Schmieder P."/>
            <person name="Williams S.M."/>
            <person name="Lauderdale J.D."/>
            <person name="Wilde H.D."/>
            <person name="Gerrin W."/>
            <person name="Kust A."/>
            <person name="Washington J.W."/>
            <person name="Wagner C."/>
            <person name="Geier B."/>
            <person name="Liebeke M."/>
            <person name="Enke H."/>
            <person name="Niedermeyer T.H.J."/>
            <person name="Wilde S.B."/>
        </authorList>
    </citation>
    <scope>NUCLEOTIDE SEQUENCE [LARGE SCALE GENOMIC DNA]</scope>
    <source>
        <strain evidence="11">Thurmond2011</strain>
    </source>
</reference>
<gene>
    <name evidence="10" type="ORF">G7B40_016680</name>
</gene>
<dbReference type="RefSeq" id="WP_208344245.1">
    <property type="nucleotide sequence ID" value="NZ_CAWQFN010000486.1"/>
</dbReference>
<dbReference type="Pfam" id="PF13181">
    <property type="entry name" value="TPR_8"/>
    <property type="match status" value="1"/>
</dbReference>